<sequence length="512" mass="60119">MDKSQFGKHRVYEYEKFLKISRLRIMDHVLELVDMAPSSNYGPTIDAMQNKLRIMQTEEDNPQPIYRSTGHGHYKIYDVYLMIDALGIGTVDGRLKTHHLSNKLFVTNKIVILEHRNLGRPLQSDFLAGRSIRGPILQLFCRYWSTPRYWVDNHQKETKGMKGVDEGTYKYSIESPCAKDISTTRLSELTQLQRDINIRQYATEWRTIVGIRETTTETKRNISLKRAMCCLQAIGKLTELRYVYGDDICDKETYRALELGVRYNYIINKSTVKGNPCRGENNKFEKERDGDWGTYFHDPQLCDTSVCNPDVTGTKHRTWFWIMFAQTTASYQLILPVKKDCVAFFDLYDTVLHFTNISYYEFCPDNHFEQIRYETYYFENHQHCMKVIALDITIAAQRKCVVLTVETRYDVTKKFQNNVSATKLVGKFAIDIKKQKYDIENYLLPQDDTINADKYCNQLDQLKNSLRGKPFKSISEIKTHLDEYFTSKLKQFWKEGIMRLPERWKKIAGILE</sequence>
<name>A0A0M8ZUH1_9HYME</name>
<proteinExistence type="predicted"/>
<reference evidence="1 2" key="1">
    <citation type="submission" date="2015-07" db="EMBL/GenBank/DDBJ databases">
        <title>The genome of Melipona quadrifasciata.</title>
        <authorList>
            <person name="Pan H."/>
            <person name="Kapheim K."/>
        </authorList>
    </citation>
    <scope>NUCLEOTIDE SEQUENCE [LARGE SCALE GENOMIC DNA]</scope>
    <source>
        <strain evidence="1">0111107301</strain>
        <tissue evidence="1">Whole body</tissue>
    </source>
</reference>
<dbReference type="AlphaFoldDB" id="A0A0M8ZUH1"/>
<keyword evidence="2" id="KW-1185">Reference proteome</keyword>
<gene>
    <name evidence="1" type="ORF">WN51_05524</name>
</gene>
<protein>
    <submittedName>
        <fullName evidence="1">Uncharacterized protein</fullName>
    </submittedName>
</protein>
<accession>A0A0M8ZUH1</accession>
<evidence type="ECO:0000313" key="2">
    <source>
        <dbReference type="Proteomes" id="UP000053105"/>
    </source>
</evidence>
<evidence type="ECO:0000313" key="1">
    <source>
        <dbReference type="EMBL" id="KOX70246.1"/>
    </source>
</evidence>
<organism evidence="1 2">
    <name type="scientific">Melipona quadrifasciata</name>
    <dbReference type="NCBI Taxonomy" id="166423"/>
    <lineage>
        <taxon>Eukaryota</taxon>
        <taxon>Metazoa</taxon>
        <taxon>Ecdysozoa</taxon>
        <taxon>Arthropoda</taxon>
        <taxon>Hexapoda</taxon>
        <taxon>Insecta</taxon>
        <taxon>Pterygota</taxon>
        <taxon>Neoptera</taxon>
        <taxon>Endopterygota</taxon>
        <taxon>Hymenoptera</taxon>
        <taxon>Apocrita</taxon>
        <taxon>Aculeata</taxon>
        <taxon>Apoidea</taxon>
        <taxon>Anthophila</taxon>
        <taxon>Apidae</taxon>
        <taxon>Melipona</taxon>
    </lineage>
</organism>
<dbReference type="EMBL" id="KQ435871">
    <property type="protein sequence ID" value="KOX70246.1"/>
    <property type="molecule type" value="Genomic_DNA"/>
</dbReference>
<dbReference type="Proteomes" id="UP000053105">
    <property type="component" value="Unassembled WGS sequence"/>
</dbReference>